<dbReference type="Proteomes" id="UP001185092">
    <property type="component" value="Unassembled WGS sequence"/>
</dbReference>
<gene>
    <name evidence="1" type="ORF">HNQ88_002593</name>
</gene>
<dbReference type="InterPro" id="IPR011051">
    <property type="entry name" value="RmlC_Cupin_sf"/>
</dbReference>
<dbReference type="InterPro" id="IPR014710">
    <property type="entry name" value="RmlC-like_jellyroll"/>
</dbReference>
<dbReference type="AlphaFoldDB" id="A0AAE4BT32"/>
<protein>
    <submittedName>
        <fullName evidence="1">Mannose-6-phosphate isomerase-like protein (Cupin superfamily)</fullName>
    </submittedName>
</protein>
<keyword evidence="2" id="KW-1185">Reference proteome</keyword>
<accession>A0AAE4BT32</accession>
<dbReference type="EMBL" id="JAVDQD010000003">
    <property type="protein sequence ID" value="MDR6239545.1"/>
    <property type="molecule type" value="Genomic_DNA"/>
</dbReference>
<evidence type="ECO:0000313" key="2">
    <source>
        <dbReference type="Proteomes" id="UP001185092"/>
    </source>
</evidence>
<dbReference type="Gene3D" id="2.60.120.10">
    <property type="entry name" value="Jelly Rolls"/>
    <property type="match status" value="1"/>
</dbReference>
<reference evidence="1" key="1">
    <citation type="submission" date="2023-07" db="EMBL/GenBank/DDBJ databases">
        <title>Genomic Encyclopedia of Type Strains, Phase IV (KMG-IV): sequencing the most valuable type-strain genomes for metagenomic binning, comparative biology and taxonomic classification.</title>
        <authorList>
            <person name="Goeker M."/>
        </authorList>
    </citation>
    <scope>NUCLEOTIDE SEQUENCE</scope>
    <source>
        <strain evidence="1">DSM 26174</strain>
    </source>
</reference>
<evidence type="ECO:0000313" key="1">
    <source>
        <dbReference type="EMBL" id="MDR6239545.1"/>
    </source>
</evidence>
<dbReference type="GO" id="GO:0016853">
    <property type="term" value="F:isomerase activity"/>
    <property type="evidence" value="ECO:0007669"/>
    <property type="project" value="UniProtKB-KW"/>
</dbReference>
<sequence>MKITEKYKHEGEGYSPFLIRPGWQVAQLNYEESLEIENINRLDVHFETDEAFLLMEGNALLVSAQIEEDRIAYDMQVMETGIIYNIPKNVWHTISLKENAKVLIIENDNTHKDDFEFYYFKKEQQREFLEAAMDIWP</sequence>
<dbReference type="RefSeq" id="WP_309939236.1">
    <property type="nucleotide sequence ID" value="NZ_AP025305.1"/>
</dbReference>
<organism evidence="1 2">
    <name type="scientific">Aureibacter tunicatorum</name>
    <dbReference type="NCBI Taxonomy" id="866807"/>
    <lineage>
        <taxon>Bacteria</taxon>
        <taxon>Pseudomonadati</taxon>
        <taxon>Bacteroidota</taxon>
        <taxon>Cytophagia</taxon>
        <taxon>Cytophagales</taxon>
        <taxon>Persicobacteraceae</taxon>
        <taxon>Aureibacter</taxon>
    </lineage>
</organism>
<dbReference type="SUPFAM" id="SSF51182">
    <property type="entry name" value="RmlC-like cupins"/>
    <property type="match status" value="1"/>
</dbReference>
<name>A0AAE4BT32_9BACT</name>
<proteinExistence type="predicted"/>
<keyword evidence="1" id="KW-0413">Isomerase</keyword>
<comment type="caution">
    <text evidence="1">The sequence shown here is derived from an EMBL/GenBank/DDBJ whole genome shotgun (WGS) entry which is preliminary data.</text>
</comment>